<keyword evidence="7" id="KW-0227">DNA damage</keyword>
<dbReference type="GO" id="GO:0016787">
    <property type="term" value="F:hydrolase activity"/>
    <property type="evidence" value="ECO:0007669"/>
    <property type="project" value="UniProtKB-KW"/>
</dbReference>
<reference evidence="14" key="1">
    <citation type="journal article" date="2021" name="Proc. Natl. Acad. Sci. U.S.A.">
        <title>A Catalog of Tens of Thousands of Viruses from Human Metagenomes Reveals Hidden Associations with Chronic Diseases.</title>
        <authorList>
            <person name="Tisza M.J."/>
            <person name="Buck C.B."/>
        </authorList>
    </citation>
    <scope>NUCLEOTIDE SEQUENCE</scope>
    <source>
        <strain evidence="14">CtaDn21</strain>
    </source>
</reference>
<organism evidence="14">
    <name type="scientific">Siphoviridae sp. ctaDn21</name>
    <dbReference type="NCBI Taxonomy" id="2825563"/>
    <lineage>
        <taxon>Viruses</taxon>
        <taxon>Duplodnaviria</taxon>
        <taxon>Heunggongvirae</taxon>
        <taxon>Uroviricota</taxon>
        <taxon>Caudoviricetes</taxon>
    </lineage>
</organism>
<proteinExistence type="inferred from homology"/>
<dbReference type="InterPro" id="IPR004612">
    <property type="entry name" value="Resolv_RecU"/>
</dbReference>
<evidence type="ECO:0000256" key="7">
    <source>
        <dbReference type="ARBA" id="ARBA00022763"/>
    </source>
</evidence>
<comment type="similarity">
    <text evidence="12">Belongs to the RecU family.</text>
</comment>
<keyword evidence="6" id="KW-0255">Endonuclease</keyword>
<sequence length="162" mass="18542">MTYTGKMFEEDFKKGAELCDKEARFSRLYDTTNGFRGVANPCDFIAATKYGTVYVELKTTKSSSLPFSNISEHQWQELFLADQCKHALGGVLVYFSKHAMMKWYPMTDLTRLRNLGQKSINPSVDTEIGYSVPYFKKRTRLTIPVENVLKAFKEHLADKTDG</sequence>
<keyword evidence="4" id="KW-0540">Nuclease</keyword>
<evidence type="ECO:0000256" key="13">
    <source>
        <dbReference type="ARBA" id="ARBA00029523"/>
    </source>
</evidence>
<evidence type="ECO:0000313" key="14">
    <source>
        <dbReference type="EMBL" id="DAF98291.1"/>
    </source>
</evidence>
<dbReference type="GO" id="GO:0046872">
    <property type="term" value="F:metal ion binding"/>
    <property type="evidence" value="ECO:0007669"/>
    <property type="project" value="UniProtKB-KW"/>
</dbReference>
<evidence type="ECO:0000256" key="9">
    <source>
        <dbReference type="ARBA" id="ARBA00022842"/>
    </source>
</evidence>
<evidence type="ECO:0000256" key="2">
    <source>
        <dbReference type="ARBA" id="ARBA00004496"/>
    </source>
</evidence>
<dbReference type="GO" id="GO:0006310">
    <property type="term" value="P:DNA recombination"/>
    <property type="evidence" value="ECO:0007669"/>
    <property type="project" value="UniProtKB-KW"/>
</dbReference>
<comment type="cofactor">
    <cofactor evidence="1">
        <name>Mg(2+)</name>
        <dbReference type="ChEBI" id="CHEBI:18420"/>
    </cofactor>
</comment>
<evidence type="ECO:0000256" key="12">
    <source>
        <dbReference type="ARBA" id="ARBA00023447"/>
    </source>
</evidence>
<dbReference type="GO" id="GO:0004519">
    <property type="term" value="F:endonuclease activity"/>
    <property type="evidence" value="ECO:0007669"/>
    <property type="project" value="UniProtKB-KW"/>
</dbReference>
<dbReference type="Pfam" id="PF03838">
    <property type="entry name" value="RecU"/>
    <property type="match status" value="1"/>
</dbReference>
<keyword evidence="5" id="KW-0479">Metal-binding</keyword>
<keyword evidence="10" id="KW-0233">DNA recombination</keyword>
<keyword evidence="3" id="KW-0963">Cytoplasm</keyword>
<dbReference type="InterPro" id="IPR011856">
    <property type="entry name" value="tRNA_endonuc-like_dom_sf"/>
</dbReference>
<evidence type="ECO:0000256" key="6">
    <source>
        <dbReference type="ARBA" id="ARBA00022759"/>
    </source>
</evidence>
<evidence type="ECO:0000256" key="5">
    <source>
        <dbReference type="ARBA" id="ARBA00022723"/>
    </source>
</evidence>
<dbReference type="SUPFAM" id="SSF52980">
    <property type="entry name" value="Restriction endonuclease-like"/>
    <property type="match status" value="1"/>
</dbReference>
<dbReference type="GO" id="GO:0003676">
    <property type="term" value="F:nucleic acid binding"/>
    <property type="evidence" value="ECO:0007669"/>
    <property type="project" value="InterPro"/>
</dbReference>
<evidence type="ECO:0000256" key="10">
    <source>
        <dbReference type="ARBA" id="ARBA00023172"/>
    </source>
</evidence>
<dbReference type="EMBL" id="BK016144">
    <property type="protein sequence ID" value="DAF98291.1"/>
    <property type="molecule type" value="Genomic_DNA"/>
</dbReference>
<evidence type="ECO:0000256" key="3">
    <source>
        <dbReference type="ARBA" id="ARBA00022490"/>
    </source>
</evidence>
<comment type="subcellular location">
    <subcellularLocation>
        <location evidence="2">Cytoplasm</location>
    </subcellularLocation>
</comment>
<evidence type="ECO:0000256" key="8">
    <source>
        <dbReference type="ARBA" id="ARBA00022801"/>
    </source>
</evidence>
<name>A0A8S5UV12_9CAUD</name>
<dbReference type="GO" id="GO:0006281">
    <property type="term" value="P:DNA repair"/>
    <property type="evidence" value="ECO:0007669"/>
    <property type="project" value="UniProtKB-KW"/>
</dbReference>
<keyword evidence="8" id="KW-0378">Hydrolase</keyword>
<keyword evidence="9" id="KW-0460">Magnesium</keyword>
<dbReference type="InterPro" id="IPR011335">
    <property type="entry name" value="Restrct_endonuc-II-like"/>
</dbReference>
<evidence type="ECO:0000256" key="4">
    <source>
        <dbReference type="ARBA" id="ARBA00022722"/>
    </source>
</evidence>
<protein>
    <recommendedName>
        <fullName evidence="13">Holliday junction resolvase RecU</fullName>
    </recommendedName>
</protein>
<evidence type="ECO:0000256" key="11">
    <source>
        <dbReference type="ARBA" id="ARBA00023204"/>
    </source>
</evidence>
<dbReference type="Gene3D" id="3.40.1350.10">
    <property type="match status" value="1"/>
</dbReference>
<accession>A0A8S5UV12</accession>
<evidence type="ECO:0000256" key="1">
    <source>
        <dbReference type="ARBA" id="ARBA00001946"/>
    </source>
</evidence>
<keyword evidence="11" id="KW-0234">DNA repair</keyword>